<dbReference type="AlphaFoldDB" id="A0A4Z0R9W5"/>
<dbReference type="InterPro" id="IPR016181">
    <property type="entry name" value="Acyl_CoA_acyltransferase"/>
</dbReference>
<evidence type="ECO:0000259" key="1">
    <source>
        <dbReference type="PROSITE" id="PS51186"/>
    </source>
</evidence>
<reference evidence="2 3" key="1">
    <citation type="submission" date="2019-03" db="EMBL/GenBank/DDBJ databases">
        <title>Draft Genome Sequence of Desulfosporosinus fructosivorans Strain 63.6F, Isolated from Marine Sediment in the Baltic Sea.</title>
        <authorList>
            <person name="Hausmann B."/>
            <person name="Vandieken V."/>
            <person name="Pjevac P."/>
            <person name="Schreck K."/>
            <person name="Herbold C.W."/>
            <person name="Loy A."/>
        </authorList>
    </citation>
    <scope>NUCLEOTIDE SEQUENCE [LARGE SCALE GENOMIC DNA]</scope>
    <source>
        <strain evidence="2 3">63.6F</strain>
    </source>
</reference>
<feature type="domain" description="N-acetyltransferase" evidence="1">
    <location>
        <begin position="1"/>
        <end position="142"/>
    </location>
</feature>
<dbReference type="EMBL" id="SPQQ01000002">
    <property type="protein sequence ID" value="TGE38877.1"/>
    <property type="molecule type" value="Genomic_DNA"/>
</dbReference>
<evidence type="ECO:0000313" key="3">
    <source>
        <dbReference type="Proteomes" id="UP000298460"/>
    </source>
</evidence>
<dbReference type="SUPFAM" id="SSF55729">
    <property type="entry name" value="Acyl-CoA N-acyltransferases (Nat)"/>
    <property type="match status" value="1"/>
</dbReference>
<dbReference type="PANTHER" id="PTHR43617">
    <property type="entry name" value="L-AMINO ACID N-ACETYLTRANSFERASE"/>
    <property type="match status" value="1"/>
</dbReference>
<proteinExistence type="predicted"/>
<dbReference type="Proteomes" id="UP000298460">
    <property type="component" value="Unassembled WGS sequence"/>
</dbReference>
<dbReference type="InterPro" id="IPR000182">
    <property type="entry name" value="GNAT_dom"/>
</dbReference>
<keyword evidence="3" id="KW-1185">Reference proteome</keyword>
<dbReference type="CDD" id="cd04301">
    <property type="entry name" value="NAT_SF"/>
    <property type="match status" value="1"/>
</dbReference>
<dbReference type="Pfam" id="PF00583">
    <property type="entry name" value="Acetyltransf_1"/>
    <property type="match status" value="1"/>
</dbReference>
<organism evidence="2 3">
    <name type="scientific">Desulfosporosinus fructosivorans</name>
    <dbReference type="NCBI Taxonomy" id="2018669"/>
    <lineage>
        <taxon>Bacteria</taxon>
        <taxon>Bacillati</taxon>
        <taxon>Bacillota</taxon>
        <taxon>Clostridia</taxon>
        <taxon>Eubacteriales</taxon>
        <taxon>Desulfitobacteriaceae</taxon>
        <taxon>Desulfosporosinus</taxon>
    </lineage>
</organism>
<evidence type="ECO:0000313" key="2">
    <source>
        <dbReference type="EMBL" id="TGE38877.1"/>
    </source>
</evidence>
<sequence>MIVRDMIKEDIPQLALLYKQFWGEESSIETMYVKFYKFQENGSHILLSAVEDNQLIGSVMGVICEELYGDCKSFLVLENMIVDKKYRNRGIGKALIMELEIRAAEKCNQIILVTETNRIDACRFYESVGYKPEIHKGFKKKL</sequence>
<dbReference type="GO" id="GO:0016747">
    <property type="term" value="F:acyltransferase activity, transferring groups other than amino-acyl groups"/>
    <property type="evidence" value="ECO:0007669"/>
    <property type="project" value="InterPro"/>
</dbReference>
<dbReference type="OrthoDB" id="9789603at2"/>
<protein>
    <submittedName>
        <fullName evidence="2">GNAT family N-acetyltransferase</fullName>
    </submittedName>
</protein>
<gene>
    <name evidence="2" type="ORF">E4K67_05215</name>
</gene>
<dbReference type="InterPro" id="IPR050276">
    <property type="entry name" value="MshD_Acetyltransferase"/>
</dbReference>
<comment type="caution">
    <text evidence="2">The sequence shown here is derived from an EMBL/GenBank/DDBJ whole genome shotgun (WGS) entry which is preliminary data.</text>
</comment>
<dbReference type="PROSITE" id="PS51186">
    <property type="entry name" value="GNAT"/>
    <property type="match status" value="1"/>
</dbReference>
<name>A0A4Z0R9W5_9FIRM</name>
<keyword evidence="2" id="KW-0808">Transferase</keyword>
<accession>A0A4Z0R9W5</accession>
<dbReference type="Gene3D" id="3.40.630.30">
    <property type="match status" value="1"/>
</dbReference>
<dbReference type="RefSeq" id="WP_135545373.1">
    <property type="nucleotide sequence ID" value="NZ_SPQQ01000002.1"/>
</dbReference>